<dbReference type="CDD" id="cd00093">
    <property type="entry name" value="HTH_XRE"/>
    <property type="match status" value="1"/>
</dbReference>
<dbReference type="AlphaFoldDB" id="A0A8S3X0T8"/>
<comment type="caution">
    <text evidence="1">The sequence shown here is derived from an EMBL/GenBank/DDBJ whole genome shotgun (WGS) entry which is preliminary data.</text>
</comment>
<organism evidence="1 2">
    <name type="scientific">Parnassius apollo</name>
    <name type="common">Apollo butterfly</name>
    <name type="synonym">Papilio apollo</name>
    <dbReference type="NCBI Taxonomy" id="110799"/>
    <lineage>
        <taxon>Eukaryota</taxon>
        <taxon>Metazoa</taxon>
        <taxon>Ecdysozoa</taxon>
        <taxon>Arthropoda</taxon>
        <taxon>Hexapoda</taxon>
        <taxon>Insecta</taxon>
        <taxon>Pterygota</taxon>
        <taxon>Neoptera</taxon>
        <taxon>Endopterygota</taxon>
        <taxon>Lepidoptera</taxon>
        <taxon>Glossata</taxon>
        <taxon>Ditrysia</taxon>
        <taxon>Papilionoidea</taxon>
        <taxon>Papilionidae</taxon>
        <taxon>Parnassiinae</taxon>
        <taxon>Parnassini</taxon>
        <taxon>Parnassius</taxon>
        <taxon>Parnassius</taxon>
    </lineage>
</organism>
<name>A0A8S3X0T8_PARAO</name>
<dbReference type="EMBL" id="CAJQZP010000858">
    <property type="protein sequence ID" value="CAG4989976.1"/>
    <property type="molecule type" value="Genomic_DNA"/>
</dbReference>
<evidence type="ECO:0000313" key="1">
    <source>
        <dbReference type="EMBL" id="CAG4989976.1"/>
    </source>
</evidence>
<protein>
    <submittedName>
        <fullName evidence="1">(apollo) hypothetical protein</fullName>
    </submittedName>
</protein>
<dbReference type="Pfam" id="PF13412">
    <property type="entry name" value="HTH_24"/>
    <property type="match status" value="1"/>
</dbReference>
<dbReference type="PANTHER" id="PTHR47326:SF1">
    <property type="entry name" value="HTH PSQ-TYPE DOMAIN-CONTAINING PROTEIN"/>
    <property type="match status" value="1"/>
</dbReference>
<sequence>MEGVLPGQHAMRAGRPVMQFENEDEVLRELRLDPSISQRQISSNIGIPRSTVQRVINRKKYHAYHVQRVQALLPGDYEP</sequence>
<dbReference type="OrthoDB" id="7902892at2759"/>
<accession>A0A8S3X0T8</accession>
<dbReference type="PANTHER" id="PTHR47326">
    <property type="entry name" value="TRANSPOSABLE ELEMENT TC3 TRANSPOSASE-LIKE PROTEIN"/>
    <property type="match status" value="1"/>
</dbReference>
<dbReference type="InterPro" id="IPR001387">
    <property type="entry name" value="Cro/C1-type_HTH"/>
</dbReference>
<gene>
    <name evidence="1" type="ORF">PAPOLLO_LOCUS11886</name>
</gene>
<evidence type="ECO:0000313" key="2">
    <source>
        <dbReference type="Proteomes" id="UP000691718"/>
    </source>
</evidence>
<dbReference type="Proteomes" id="UP000691718">
    <property type="component" value="Unassembled WGS sequence"/>
</dbReference>
<proteinExistence type="predicted"/>
<keyword evidence="2" id="KW-1185">Reference proteome</keyword>
<reference evidence="1" key="1">
    <citation type="submission" date="2021-04" db="EMBL/GenBank/DDBJ databases">
        <authorList>
            <person name="Tunstrom K."/>
        </authorList>
    </citation>
    <scope>NUCLEOTIDE SEQUENCE</scope>
</reference>